<dbReference type="Gene3D" id="3.40.50.720">
    <property type="entry name" value="NAD(P)-binding Rossmann-like Domain"/>
    <property type="match status" value="1"/>
</dbReference>
<dbReference type="AlphaFoldDB" id="A0A6I0JUU1"/>
<organism evidence="4 5">
    <name type="scientific">Bacteroides uniformis</name>
    <dbReference type="NCBI Taxonomy" id="820"/>
    <lineage>
        <taxon>Bacteria</taxon>
        <taxon>Pseudomonadati</taxon>
        <taxon>Bacteroidota</taxon>
        <taxon>Bacteroidia</taxon>
        <taxon>Bacteroidales</taxon>
        <taxon>Bacteroidaceae</taxon>
        <taxon>Bacteroides</taxon>
    </lineage>
</organism>
<dbReference type="EMBL" id="WCUP01000007">
    <property type="protein sequence ID" value="KAB4108993.1"/>
    <property type="molecule type" value="Genomic_DNA"/>
</dbReference>
<gene>
    <name evidence="3" type="ORF">GAQ70_10580</name>
    <name evidence="4" type="ORF">GAQ75_09340</name>
</gene>
<sequence length="248" mass="26830">MSDFSNKVACITGAAGGMGRAVATELAKRHADLILCDLQESENFTVFIEGLKAEYGVQVYPFYFNLEDEESIKEGLKAIKVLKIKIDILVNNAGMPHLAILPFTKMSDVKKVFQVNYFAQLQITQSLLGIIKKNENSSIINLSSIAGIDGDIGNSVYGATKASMALFTKVLSKELTSSHIRVNAVAPGLTNTNFATMMGQKAIESMEQISTMGRLGNPQEIANTIVFLASDEASFINGQIIRIDGGLK</sequence>
<comment type="similarity">
    <text evidence="1">Belongs to the short-chain dehydrogenases/reductases (SDR) family.</text>
</comment>
<dbReference type="PRINTS" id="PR00081">
    <property type="entry name" value="GDHRDH"/>
</dbReference>
<dbReference type="CDD" id="cd05233">
    <property type="entry name" value="SDR_c"/>
    <property type="match status" value="1"/>
</dbReference>
<evidence type="ECO:0000313" key="3">
    <source>
        <dbReference type="EMBL" id="KAB4108993.1"/>
    </source>
</evidence>
<dbReference type="InterPro" id="IPR050259">
    <property type="entry name" value="SDR"/>
</dbReference>
<keyword evidence="2" id="KW-0560">Oxidoreductase</keyword>
<dbReference type="FunFam" id="3.40.50.720:FF:000173">
    <property type="entry name" value="3-oxoacyl-[acyl-carrier protein] reductase"/>
    <property type="match status" value="1"/>
</dbReference>
<evidence type="ECO:0000313" key="4">
    <source>
        <dbReference type="EMBL" id="KAB4124788.1"/>
    </source>
</evidence>
<dbReference type="InterPro" id="IPR036291">
    <property type="entry name" value="NAD(P)-bd_dom_sf"/>
</dbReference>
<dbReference type="EMBL" id="WCUQ01000005">
    <property type="protein sequence ID" value="KAB4124788.1"/>
    <property type="molecule type" value="Genomic_DNA"/>
</dbReference>
<proteinExistence type="inferred from homology"/>
<dbReference type="SUPFAM" id="SSF51735">
    <property type="entry name" value="NAD(P)-binding Rossmann-fold domains"/>
    <property type="match status" value="1"/>
</dbReference>
<comment type="caution">
    <text evidence="4">The sequence shown here is derived from an EMBL/GenBank/DDBJ whole genome shotgun (WGS) entry which is preliminary data.</text>
</comment>
<evidence type="ECO:0000256" key="1">
    <source>
        <dbReference type="ARBA" id="ARBA00006484"/>
    </source>
</evidence>
<evidence type="ECO:0000313" key="6">
    <source>
        <dbReference type="Proteomes" id="UP000441711"/>
    </source>
</evidence>
<dbReference type="PANTHER" id="PTHR42879:SF2">
    <property type="entry name" value="3-OXOACYL-[ACYL-CARRIER-PROTEIN] REDUCTASE FABG"/>
    <property type="match status" value="1"/>
</dbReference>
<dbReference type="GO" id="GO:0032787">
    <property type="term" value="P:monocarboxylic acid metabolic process"/>
    <property type="evidence" value="ECO:0007669"/>
    <property type="project" value="UniProtKB-ARBA"/>
</dbReference>
<dbReference type="PRINTS" id="PR00080">
    <property type="entry name" value="SDRFAMILY"/>
</dbReference>
<dbReference type="GO" id="GO:0016491">
    <property type="term" value="F:oxidoreductase activity"/>
    <property type="evidence" value="ECO:0007669"/>
    <property type="project" value="UniProtKB-KW"/>
</dbReference>
<dbReference type="PROSITE" id="PS00061">
    <property type="entry name" value="ADH_SHORT"/>
    <property type="match status" value="1"/>
</dbReference>
<name>A0A6I0JUU1_BACUN</name>
<dbReference type="Pfam" id="PF13561">
    <property type="entry name" value="adh_short_C2"/>
    <property type="match status" value="1"/>
</dbReference>
<dbReference type="Proteomes" id="UP000441711">
    <property type="component" value="Unassembled WGS sequence"/>
</dbReference>
<protein>
    <submittedName>
        <fullName evidence="4">SDR family oxidoreductase</fullName>
    </submittedName>
</protein>
<dbReference type="InterPro" id="IPR002347">
    <property type="entry name" value="SDR_fam"/>
</dbReference>
<dbReference type="PANTHER" id="PTHR42879">
    <property type="entry name" value="3-OXOACYL-(ACYL-CARRIER-PROTEIN) REDUCTASE"/>
    <property type="match status" value="1"/>
</dbReference>
<dbReference type="InterPro" id="IPR020904">
    <property type="entry name" value="Sc_DH/Rdtase_CS"/>
</dbReference>
<evidence type="ECO:0000313" key="5">
    <source>
        <dbReference type="Proteomes" id="UP000438773"/>
    </source>
</evidence>
<reference evidence="5 6" key="1">
    <citation type="journal article" date="2019" name="Nat. Med.">
        <title>A library of human gut bacterial isolates paired with longitudinal multiomics data enables mechanistic microbiome research.</title>
        <authorList>
            <person name="Poyet M."/>
            <person name="Groussin M."/>
            <person name="Gibbons S.M."/>
            <person name="Avila-Pacheco J."/>
            <person name="Jiang X."/>
            <person name="Kearney S.M."/>
            <person name="Perrotta A.R."/>
            <person name="Berdy B."/>
            <person name="Zhao S."/>
            <person name="Lieberman T.D."/>
            <person name="Swanson P.K."/>
            <person name="Smith M."/>
            <person name="Roesemann S."/>
            <person name="Alexander J.E."/>
            <person name="Rich S.A."/>
            <person name="Livny J."/>
            <person name="Vlamakis H."/>
            <person name="Clish C."/>
            <person name="Bullock K."/>
            <person name="Deik A."/>
            <person name="Scott J."/>
            <person name="Pierce K.A."/>
            <person name="Xavier R.J."/>
            <person name="Alm E.J."/>
        </authorList>
    </citation>
    <scope>NUCLEOTIDE SEQUENCE [LARGE SCALE GENOMIC DNA]</scope>
    <source>
        <strain evidence="3 6">BIOML-A36</strain>
        <strain evidence="4 5">BIOML-A37</strain>
    </source>
</reference>
<accession>A0A6I0JUU1</accession>
<dbReference type="RefSeq" id="WP_117713448.1">
    <property type="nucleotide sequence ID" value="NZ_CAXVJK010000014.1"/>
</dbReference>
<evidence type="ECO:0000256" key="2">
    <source>
        <dbReference type="ARBA" id="ARBA00023002"/>
    </source>
</evidence>
<dbReference type="Proteomes" id="UP000438773">
    <property type="component" value="Unassembled WGS sequence"/>
</dbReference>